<accession>A0AAV1RXS5</accession>
<organism evidence="1 2">
    <name type="scientific">Dovyalis caffra</name>
    <dbReference type="NCBI Taxonomy" id="77055"/>
    <lineage>
        <taxon>Eukaryota</taxon>
        <taxon>Viridiplantae</taxon>
        <taxon>Streptophyta</taxon>
        <taxon>Embryophyta</taxon>
        <taxon>Tracheophyta</taxon>
        <taxon>Spermatophyta</taxon>
        <taxon>Magnoliopsida</taxon>
        <taxon>eudicotyledons</taxon>
        <taxon>Gunneridae</taxon>
        <taxon>Pentapetalae</taxon>
        <taxon>rosids</taxon>
        <taxon>fabids</taxon>
        <taxon>Malpighiales</taxon>
        <taxon>Salicaceae</taxon>
        <taxon>Flacourtieae</taxon>
        <taxon>Dovyalis</taxon>
    </lineage>
</organism>
<protein>
    <submittedName>
        <fullName evidence="1">Uncharacterized protein</fullName>
    </submittedName>
</protein>
<evidence type="ECO:0000313" key="1">
    <source>
        <dbReference type="EMBL" id="CAK7341415.1"/>
    </source>
</evidence>
<dbReference type="AlphaFoldDB" id="A0AAV1RXS5"/>
<name>A0AAV1RXS5_9ROSI</name>
<dbReference type="EMBL" id="CAWUPB010001160">
    <property type="protein sequence ID" value="CAK7341415.1"/>
    <property type="molecule type" value="Genomic_DNA"/>
</dbReference>
<gene>
    <name evidence="1" type="ORF">DCAF_LOCUS16273</name>
</gene>
<sequence>MEEWLFLVGFRRSGLVFDGGCGSVLVAVEEWLGVLVAKEGFGERVAGFRRVSTEEWLGLVVNSDWSCSGDSRQLELQR</sequence>
<dbReference type="Proteomes" id="UP001314170">
    <property type="component" value="Unassembled WGS sequence"/>
</dbReference>
<comment type="caution">
    <text evidence="1">The sequence shown here is derived from an EMBL/GenBank/DDBJ whole genome shotgun (WGS) entry which is preliminary data.</text>
</comment>
<reference evidence="1 2" key="1">
    <citation type="submission" date="2024-01" db="EMBL/GenBank/DDBJ databases">
        <authorList>
            <person name="Waweru B."/>
        </authorList>
    </citation>
    <scope>NUCLEOTIDE SEQUENCE [LARGE SCALE GENOMIC DNA]</scope>
</reference>
<proteinExistence type="predicted"/>
<keyword evidence="2" id="KW-1185">Reference proteome</keyword>
<evidence type="ECO:0000313" key="2">
    <source>
        <dbReference type="Proteomes" id="UP001314170"/>
    </source>
</evidence>